<dbReference type="InterPro" id="IPR037396">
    <property type="entry name" value="FMN_HAD"/>
</dbReference>
<feature type="binding site" evidence="15">
    <location>
        <position position="162"/>
    </location>
    <ligand>
        <name>FMN</name>
        <dbReference type="ChEBI" id="CHEBI:58210"/>
    </ligand>
</feature>
<dbReference type="PANTHER" id="PTHR10578">
    <property type="entry name" value="S -2-HYDROXY-ACID OXIDASE-RELATED"/>
    <property type="match status" value="1"/>
</dbReference>
<dbReference type="Gene3D" id="3.20.20.70">
    <property type="entry name" value="Aldolase class I"/>
    <property type="match status" value="1"/>
</dbReference>
<dbReference type="SUPFAM" id="SSF51395">
    <property type="entry name" value="FMN-linked oxidoreductases"/>
    <property type="match status" value="1"/>
</dbReference>
<keyword evidence="4 15" id="KW-0285">Flavoprotein</keyword>
<comment type="catalytic activity">
    <reaction evidence="1">
        <text>a (2S)-2-hydroxycarboxylate + O2 = a 2-oxocarboxylate + H2O2</text>
        <dbReference type="Rhea" id="RHEA:16789"/>
        <dbReference type="ChEBI" id="CHEBI:15379"/>
        <dbReference type="ChEBI" id="CHEBI:16240"/>
        <dbReference type="ChEBI" id="CHEBI:35179"/>
        <dbReference type="ChEBI" id="CHEBI:58123"/>
        <dbReference type="EC" id="1.1.3.15"/>
    </reaction>
</comment>
<evidence type="ECO:0000256" key="13">
    <source>
        <dbReference type="ARBA" id="ARBA00079803"/>
    </source>
</evidence>
<dbReference type="Pfam" id="PF01070">
    <property type="entry name" value="FMN_dh"/>
    <property type="match status" value="1"/>
</dbReference>
<dbReference type="PANTHER" id="PTHR10578:SF143">
    <property type="entry name" value="FMN-DEPENDENT ALPHA-HYDROXY ACID DEHYDROGENASE PB1A11.03"/>
    <property type="match status" value="1"/>
</dbReference>
<evidence type="ECO:0000256" key="14">
    <source>
        <dbReference type="PIRSR" id="PIRSR000138-1"/>
    </source>
</evidence>
<evidence type="ECO:0000256" key="1">
    <source>
        <dbReference type="ARBA" id="ARBA00000616"/>
    </source>
</evidence>
<feature type="binding site" evidence="15">
    <location>
        <begin position="319"/>
        <end position="320"/>
    </location>
    <ligand>
        <name>FMN</name>
        <dbReference type="ChEBI" id="CHEBI:58210"/>
    </ligand>
</feature>
<evidence type="ECO:0000256" key="5">
    <source>
        <dbReference type="ARBA" id="ARBA00022643"/>
    </source>
</evidence>
<feature type="binding site" evidence="15">
    <location>
        <position position="112"/>
    </location>
    <ligand>
        <name>FMN</name>
        <dbReference type="ChEBI" id="CHEBI:58210"/>
    </ligand>
</feature>
<comment type="cofactor">
    <cofactor evidence="2">
        <name>FMN</name>
        <dbReference type="ChEBI" id="CHEBI:58210"/>
    </cofactor>
</comment>
<comment type="similarity">
    <text evidence="7">Belongs to the FMN-dependent alpha-hydroxy acid dehydrogenase family.</text>
</comment>
<feature type="binding site" evidence="15">
    <location>
        <position position="241"/>
    </location>
    <ligand>
        <name>FMN</name>
        <dbReference type="ChEBI" id="CHEBI:58210"/>
    </ligand>
</feature>
<reference evidence="17 18" key="1">
    <citation type="journal article" date="2010" name="Int. J. Syst. Evol. Microbiol.">
        <title>Bacillus horneckiae sp. nov., isolated from a spacecraft-assembly clean room.</title>
        <authorList>
            <person name="Vaishampayan P."/>
            <person name="Probst A."/>
            <person name="Krishnamurthi S."/>
            <person name="Ghosh S."/>
            <person name="Osman S."/>
            <person name="McDowall A."/>
            <person name="Ruckmani A."/>
            <person name="Mayilraj S."/>
            <person name="Venkateswaran K."/>
        </authorList>
    </citation>
    <scope>NUCLEOTIDE SEQUENCE [LARGE SCALE GENOMIC DNA]</scope>
    <source>
        <strain evidence="18">1PO1SC</strain>
    </source>
</reference>
<comment type="catalytic activity">
    <reaction evidence="12">
        <text>2-hydroxyoctanoate + O2 = 2-oxooctanoate + H2O2</text>
        <dbReference type="Rhea" id="RHEA:67940"/>
        <dbReference type="ChEBI" id="CHEBI:15379"/>
        <dbReference type="ChEBI" id="CHEBI:16240"/>
        <dbReference type="ChEBI" id="CHEBI:133514"/>
        <dbReference type="ChEBI" id="CHEBI:176689"/>
    </reaction>
</comment>
<evidence type="ECO:0000256" key="3">
    <source>
        <dbReference type="ARBA" id="ARBA00013087"/>
    </source>
</evidence>
<evidence type="ECO:0000256" key="15">
    <source>
        <dbReference type="PIRSR" id="PIRSR000138-2"/>
    </source>
</evidence>
<dbReference type="PIRSF" id="PIRSF000138">
    <property type="entry name" value="Al-hdrx_acd_dh"/>
    <property type="match status" value="1"/>
</dbReference>
<sequence length="368" mass="40020">MSVEAKSFPVSFDALEQEAKEKMSTGAYGYVRSAASNEETLRKNAKGFEKLAIVPRMLRNVAAVDMSVTIGGRTYPYPIFLAPVGMQRLTHEEGELASARAAAAIGVPFTQSTVSSYALEEVKQATGDSPKWFQLYWSRNAEVSYSMVDRAEKAGYEAVVLTVDTVMTGWRETDLSTNFSPLKLGFGKANYEYDSVFMAALQAKDEESIIQSVLENIHYPELNWSHVAELKKRTSLPIYIKGILHPEDAILAIENGVDGIIVSNHGGRQLDGIISAIDALPTIVQAVDGTIPVLFDSGIRRGTDVVKALALGAKAVFIGRPFIYGLSVGGQAGVEKVLENYIEETKITMSLAGISKASDLLSLKLIRE</sequence>
<feature type="binding site" evidence="15">
    <location>
        <begin position="83"/>
        <end position="85"/>
    </location>
    <ligand>
        <name>FMN</name>
        <dbReference type="ChEBI" id="CHEBI:58210"/>
    </ligand>
</feature>
<evidence type="ECO:0000256" key="6">
    <source>
        <dbReference type="ARBA" id="ARBA00023002"/>
    </source>
</evidence>
<feature type="binding site" evidence="15">
    <location>
        <position position="30"/>
    </location>
    <ligand>
        <name>glyoxylate</name>
        <dbReference type="ChEBI" id="CHEBI:36655"/>
    </ligand>
</feature>
<keyword evidence="6" id="KW-0560">Oxidoreductase</keyword>
<proteinExistence type="inferred from homology"/>
<evidence type="ECO:0000256" key="2">
    <source>
        <dbReference type="ARBA" id="ARBA00001917"/>
    </source>
</evidence>
<accession>A0A2N0ZH22</accession>
<feature type="binding site" evidence="15">
    <location>
        <position position="134"/>
    </location>
    <ligand>
        <name>FMN</name>
        <dbReference type="ChEBI" id="CHEBI:58210"/>
    </ligand>
</feature>
<dbReference type="PROSITE" id="PS00557">
    <property type="entry name" value="FMN_HYDROXY_ACID_DH_1"/>
    <property type="match status" value="1"/>
</dbReference>
<feature type="binding site" evidence="15">
    <location>
        <position position="136"/>
    </location>
    <ligand>
        <name>glyoxylate</name>
        <dbReference type="ChEBI" id="CHEBI:36655"/>
    </ligand>
</feature>
<keyword evidence="18" id="KW-1185">Reference proteome</keyword>
<evidence type="ECO:0000256" key="8">
    <source>
        <dbReference type="ARBA" id="ARBA00029513"/>
    </source>
</evidence>
<evidence type="ECO:0000256" key="12">
    <source>
        <dbReference type="ARBA" id="ARBA00052949"/>
    </source>
</evidence>
<dbReference type="FunFam" id="3.20.20.70:FF:000029">
    <property type="entry name" value="L-lactate dehydrogenase"/>
    <property type="match status" value="1"/>
</dbReference>
<gene>
    <name evidence="17" type="ORF">CWS20_11585</name>
</gene>
<feature type="binding site" evidence="15">
    <location>
        <begin position="296"/>
        <end position="300"/>
    </location>
    <ligand>
        <name>FMN</name>
        <dbReference type="ChEBI" id="CHEBI:58210"/>
    </ligand>
</feature>
<evidence type="ECO:0000313" key="17">
    <source>
        <dbReference type="EMBL" id="PKG28807.1"/>
    </source>
</evidence>
<feature type="binding site" evidence="15">
    <location>
        <position position="263"/>
    </location>
    <ligand>
        <name>glyoxylate</name>
        <dbReference type="ChEBI" id="CHEBI:36655"/>
    </ligand>
</feature>
<dbReference type="InterPro" id="IPR008259">
    <property type="entry name" value="FMN_hydac_DH_AS"/>
</dbReference>
<dbReference type="InterPro" id="IPR013785">
    <property type="entry name" value="Aldolase_TIM"/>
</dbReference>
<organism evidence="17 18">
    <name type="scientific">Cytobacillus horneckiae</name>
    <dbReference type="NCBI Taxonomy" id="549687"/>
    <lineage>
        <taxon>Bacteria</taxon>
        <taxon>Bacillati</taxon>
        <taxon>Bacillota</taxon>
        <taxon>Bacilli</taxon>
        <taxon>Bacillales</taxon>
        <taxon>Bacillaceae</taxon>
        <taxon>Cytobacillus</taxon>
    </lineage>
</organism>
<dbReference type="AlphaFoldDB" id="A0A2N0ZH22"/>
<comment type="caution">
    <text evidence="17">The sequence shown here is derived from an EMBL/GenBank/DDBJ whole genome shotgun (WGS) entry which is preliminary data.</text>
</comment>
<evidence type="ECO:0000256" key="10">
    <source>
        <dbReference type="ARBA" id="ARBA00050549"/>
    </source>
</evidence>
<dbReference type="InterPro" id="IPR000262">
    <property type="entry name" value="FMN-dep_DH"/>
</dbReference>
<dbReference type="RefSeq" id="WP_066193257.1">
    <property type="nucleotide sequence ID" value="NZ_JARMMB010000028.1"/>
</dbReference>
<evidence type="ECO:0000313" key="18">
    <source>
        <dbReference type="Proteomes" id="UP000233343"/>
    </source>
</evidence>
<dbReference type="PROSITE" id="PS51349">
    <property type="entry name" value="FMN_HYDROXY_ACID_DH_2"/>
    <property type="match status" value="1"/>
</dbReference>
<dbReference type="EC" id="1.1.3.15" evidence="3"/>
<feature type="domain" description="FMN hydroxy acid dehydrogenase" evidence="16">
    <location>
        <begin position="4"/>
        <end position="368"/>
    </location>
</feature>
<dbReference type="GO" id="GO:0010181">
    <property type="term" value="F:FMN binding"/>
    <property type="evidence" value="ECO:0007669"/>
    <property type="project" value="InterPro"/>
</dbReference>
<keyword evidence="5 15" id="KW-0288">FMN</keyword>
<evidence type="ECO:0000259" key="16">
    <source>
        <dbReference type="PROSITE" id="PS51349"/>
    </source>
</evidence>
<protein>
    <recommendedName>
        <fullName evidence="8">L-lactate oxidase</fullName>
        <ecNumber evidence="3">1.1.3.15</ecNumber>
    </recommendedName>
    <alternativeName>
        <fullName evidence="13">(S)-2-hydroxy-acid oxidase</fullName>
    </alternativeName>
</protein>
<dbReference type="InterPro" id="IPR012133">
    <property type="entry name" value="Alpha-hydoxy_acid_DH_FMN"/>
</dbReference>
<dbReference type="EMBL" id="PISD01000023">
    <property type="protein sequence ID" value="PKG28807.1"/>
    <property type="molecule type" value="Genomic_DNA"/>
</dbReference>
<evidence type="ECO:0000256" key="7">
    <source>
        <dbReference type="ARBA" id="ARBA00024042"/>
    </source>
</evidence>
<evidence type="ECO:0000256" key="11">
    <source>
        <dbReference type="ARBA" id="ARBA00050773"/>
    </source>
</evidence>
<comment type="catalytic activity">
    <reaction evidence="11">
        <text>2-hydroxyoctadecanoate + O2 = 2-oxooctadecanoate + H2O2</text>
        <dbReference type="Rhea" id="RHEA:68964"/>
        <dbReference type="ChEBI" id="CHEBI:15379"/>
        <dbReference type="ChEBI" id="CHEBI:16240"/>
        <dbReference type="ChEBI" id="CHEBI:17162"/>
        <dbReference type="ChEBI" id="CHEBI:76724"/>
    </reaction>
</comment>
<name>A0A2N0ZH22_9BACI</name>
<feature type="binding site" evidence="15">
    <location>
        <position position="265"/>
    </location>
    <ligand>
        <name>glyoxylate</name>
        <dbReference type="ChEBI" id="CHEBI:36655"/>
    </ligand>
</feature>
<comment type="catalytic activity">
    <reaction evidence="10">
        <text>mandelate + O2 = phenylglyoxylate + H2O2</text>
        <dbReference type="Rhea" id="RHEA:68968"/>
        <dbReference type="ChEBI" id="CHEBI:15379"/>
        <dbReference type="ChEBI" id="CHEBI:16240"/>
        <dbReference type="ChEBI" id="CHEBI:25147"/>
        <dbReference type="ChEBI" id="CHEBI:36656"/>
    </reaction>
</comment>
<evidence type="ECO:0000256" key="4">
    <source>
        <dbReference type="ARBA" id="ARBA00022630"/>
    </source>
</evidence>
<evidence type="ECO:0000256" key="9">
    <source>
        <dbReference type="ARBA" id="ARBA00048754"/>
    </source>
</evidence>
<dbReference type="Proteomes" id="UP000233343">
    <property type="component" value="Unassembled WGS sequence"/>
</dbReference>
<feature type="active site" description="Proton acceptor" evidence="14">
    <location>
        <position position="265"/>
    </location>
</feature>
<comment type="catalytic activity">
    <reaction evidence="9">
        <text>(S)-lactate + O2 = pyruvate + H2O2</text>
        <dbReference type="Rhea" id="RHEA:55868"/>
        <dbReference type="ChEBI" id="CHEBI:15361"/>
        <dbReference type="ChEBI" id="CHEBI:15379"/>
        <dbReference type="ChEBI" id="CHEBI:16240"/>
        <dbReference type="ChEBI" id="CHEBI:16651"/>
    </reaction>
    <physiologicalReaction direction="left-to-right" evidence="9">
        <dbReference type="Rhea" id="RHEA:55869"/>
    </physiologicalReaction>
</comment>
<feature type="binding site" evidence="15">
    <location>
        <position position="268"/>
    </location>
    <ligand>
        <name>glyoxylate</name>
        <dbReference type="ChEBI" id="CHEBI:36655"/>
    </ligand>
</feature>
<dbReference type="GO" id="GO:0003973">
    <property type="term" value="F:(S)-2-hydroxy-acid oxidase activity"/>
    <property type="evidence" value="ECO:0007669"/>
    <property type="project" value="UniProtKB-EC"/>
</dbReference>
<feature type="binding site" evidence="15">
    <location>
        <position position="171"/>
    </location>
    <ligand>
        <name>glyoxylate</name>
        <dbReference type="ChEBI" id="CHEBI:36655"/>
    </ligand>
</feature>